<evidence type="ECO:0000313" key="2">
    <source>
        <dbReference type="Proteomes" id="UP000460318"/>
    </source>
</evidence>
<reference evidence="1 2" key="1">
    <citation type="submission" date="2019-12" db="EMBL/GenBank/DDBJ databases">
        <title>Paenibacillus sp. nov., an endophytic bacterium isolated from the stem of Dendrobium.</title>
        <authorList>
            <person name="Zhao R."/>
        </authorList>
    </citation>
    <scope>NUCLEOTIDE SEQUENCE [LARGE SCALE GENOMIC DNA]</scope>
    <source>
        <strain evidence="1 2">HJL G12</strain>
    </source>
</reference>
<keyword evidence="2" id="KW-1185">Reference proteome</keyword>
<name>A0A7X3IIX3_9BACL</name>
<accession>A0A7X3IIX3</accession>
<evidence type="ECO:0008006" key="3">
    <source>
        <dbReference type="Google" id="ProtNLM"/>
    </source>
</evidence>
<comment type="caution">
    <text evidence="1">The sequence shown here is derived from an EMBL/GenBank/DDBJ whole genome shotgun (WGS) entry which is preliminary data.</text>
</comment>
<protein>
    <recommendedName>
        <fullName evidence="3">ESX secretion-associated protein EspG</fullName>
    </recommendedName>
</protein>
<dbReference type="Proteomes" id="UP000460318">
    <property type="component" value="Unassembled WGS sequence"/>
</dbReference>
<proteinExistence type="predicted"/>
<sequence length="275" mass="31083">MLTIHASKQDTITLDNKEFFFLAGIVGSDRLLGVEDPFQGYLAEEIAEEWDVVKASLLDKGYLLEEENGVELAMPPKVFSRVAIAGLAERSCWLRYKQNDEVFEGYLHATNERVIQVCKSEKDFQYRLDELGTVEEACERLIEEMNLKDYSTAETPALLLSKKKFGEIYSHASSLTLDDLCDELADATNDMEGSIALARCLKFRTGEGEMHLSTWTGSSWETQNAAFVVNDSMNWLVRMSMSGDQDWLTASPASKQQFQEMLLLWLKQSAESDGR</sequence>
<gene>
    <name evidence="1" type="ORF">GRF59_07240</name>
</gene>
<evidence type="ECO:0000313" key="1">
    <source>
        <dbReference type="EMBL" id="MWV43425.1"/>
    </source>
</evidence>
<dbReference type="AlphaFoldDB" id="A0A7X3IIX3"/>
<dbReference type="RefSeq" id="WP_160496933.1">
    <property type="nucleotide sequence ID" value="NZ_WUBI01000001.1"/>
</dbReference>
<dbReference type="EMBL" id="WUBI01000001">
    <property type="protein sequence ID" value="MWV43425.1"/>
    <property type="molecule type" value="Genomic_DNA"/>
</dbReference>
<organism evidence="1 2">
    <name type="scientific">Paenibacillus dendrobii</name>
    <dbReference type="NCBI Taxonomy" id="2691084"/>
    <lineage>
        <taxon>Bacteria</taxon>
        <taxon>Bacillati</taxon>
        <taxon>Bacillota</taxon>
        <taxon>Bacilli</taxon>
        <taxon>Bacillales</taxon>
        <taxon>Paenibacillaceae</taxon>
        <taxon>Paenibacillus</taxon>
    </lineage>
</organism>